<organism evidence="5 6">
    <name type="scientific">Chloropicon roscoffensis</name>
    <dbReference type="NCBI Taxonomy" id="1461544"/>
    <lineage>
        <taxon>Eukaryota</taxon>
        <taxon>Viridiplantae</taxon>
        <taxon>Chlorophyta</taxon>
        <taxon>Chloropicophyceae</taxon>
        <taxon>Chloropicales</taxon>
        <taxon>Chloropicaceae</taxon>
        <taxon>Chloropicon</taxon>
    </lineage>
</organism>
<evidence type="ECO:0000313" key="6">
    <source>
        <dbReference type="Proteomes" id="UP001472866"/>
    </source>
</evidence>
<reference evidence="5 6" key="1">
    <citation type="submission" date="2024-03" db="EMBL/GenBank/DDBJ databases">
        <title>Complete genome sequence of the green alga Chloropicon roscoffensis RCC1871.</title>
        <authorList>
            <person name="Lemieux C."/>
            <person name="Pombert J.-F."/>
            <person name="Otis C."/>
            <person name="Turmel M."/>
        </authorList>
    </citation>
    <scope>NUCLEOTIDE SEQUENCE [LARGE SCALE GENOMIC DNA]</scope>
    <source>
        <strain evidence="5 6">RCC1871</strain>
    </source>
</reference>
<dbReference type="PANTHER" id="PTHR43155">
    <property type="entry name" value="CYCLIC DI-GMP PHOSPHODIESTERASE PA4108-RELATED"/>
    <property type="match status" value="1"/>
</dbReference>
<evidence type="ECO:0000259" key="4">
    <source>
        <dbReference type="SMART" id="SM00065"/>
    </source>
</evidence>
<keyword evidence="2" id="KW-0175">Coiled coil</keyword>
<dbReference type="Proteomes" id="UP001472866">
    <property type="component" value="Chromosome 13"/>
</dbReference>
<keyword evidence="6" id="KW-1185">Reference proteome</keyword>
<dbReference type="InterPro" id="IPR029016">
    <property type="entry name" value="GAF-like_dom_sf"/>
</dbReference>
<feature type="domain" description="GAF" evidence="4">
    <location>
        <begin position="491"/>
        <end position="665"/>
    </location>
</feature>
<gene>
    <name evidence="5" type="ORF">HKI87_13g73280</name>
</gene>
<feature type="domain" description="GAF" evidence="4">
    <location>
        <begin position="310"/>
        <end position="470"/>
    </location>
</feature>
<feature type="region of interest" description="Disordered" evidence="3">
    <location>
        <begin position="104"/>
        <end position="195"/>
    </location>
</feature>
<dbReference type="AlphaFoldDB" id="A0AAX4PIV5"/>
<name>A0AAX4PIV5_9CHLO</name>
<dbReference type="SMART" id="SM00065">
    <property type="entry name" value="GAF"/>
    <property type="match status" value="3"/>
</dbReference>
<dbReference type="EMBL" id="CP151513">
    <property type="protein sequence ID" value="WZN65766.1"/>
    <property type="molecule type" value="Genomic_DNA"/>
</dbReference>
<sequence>MSSPRPGKELSQTMGLGLMPKQVWKGVIARDSSALAESPSFNSTGMGSPETSYSRNIMTALGSRDRPSTVFSDSMGGYMDGVPATAPHGGRVRRARGQSSLGFESLADEGHGGALGETDENSPSPRGRRRRNKNVSLFGQAKEDKTSNRYSFNSSALRNLKRRDGGASRRAPSTAPQQGSPLKSRQGGLRRAGKEVDSSLFLDTEVGKLQGQISRLLNEVEKLKIEKEDLQGQLSAAQAPKGGVDGATGMLAYKRVKPRYEVPRFNRKRHRGVQTGGGEMASEARIAQLLHKNPQLKELAEAIASATGGELYSLVKLVTIHIRKLVKADRCTAFLASRESNELWALQAGEATGLSGTHQKYIRIPLYKEDKQPNGITGSVTVNCESVNIEDAYNDDRFDIRVDKKLGYRTKSVLCVPVVAPHARESKGAIMCLNKLGEGQFSIFDQEILEAAASLTAVAIERAEMTKKADQLYKLCKTIQDMTTGETFQKNIREAALRTMSVVKELIGAERASLYVVDPVRRELWTPIAGVEGMTEIRLPLAIDGSWVTDDTPIILGVDANEHKRDGIAVHCVTYGEVVMVSDANHHPSFNPKMDILSGFKTKSVLCYPLFNQSQSQVLGAIQLLNKQSEDDSSEFTYEDKGLLEVIATLVSDYIDSSRVAAEYMKEKTIGSMLLETVKMMYLEKDLRQLLVKIARCCRGILYCDRATVFMVDRPNKQLRKMAGSGWVEDEVEELSEAGAESISPVYRSSAKQGEKESFIARRRGSLLDAREFSIPWDSGIAGYVFMAQKIRNVTDVTKDPYFDSEMDKKSGMNTTSILCVPIVSRSGATIGVVQCINKISHSLIGDSNSSSDERFNFIKGSIKSKNQSKISISHTVFSKHDEKLADCITSIAAVSIENIGGIDDKLI</sequence>
<evidence type="ECO:0000313" key="5">
    <source>
        <dbReference type="EMBL" id="WZN65766.1"/>
    </source>
</evidence>
<feature type="coiled-coil region" evidence="2">
    <location>
        <begin position="206"/>
        <end position="233"/>
    </location>
</feature>
<dbReference type="InterPro" id="IPR003018">
    <property type="entry name" value="GAF"/>
</dbReference>
<protein>
    <submittedName>
        <fullName evidence="5">GAF domain-containing protein</fullName>
    </submittedName>
</protein>
<dbReference type="Gene3D" id="3.30.450.40">
    <property type="match status" value="3"/>
</dbReference>
<accession>A0AAX4PIV5</accession>
<evidence type="ECO:0000256" key="3">
    <source>
        <dbReference type="SAM" id="MobiDB-lite"/>
    </source>
</evidence>
<dbReference type="Pfam" id="PF01590">
    <property type="entry name" value="GAF"/>
    <property type="match status" value="3"/>
</dbReference>
<dbReference type="PANTHER" id="PTHR43155:SF2">
    <property type="entry name" value="CYCLIC DI-GMP PHOSPHODIESTERASE PA4108"/>
    <property type="match status" value="1"/>
</dbReference>
<feature type="compositionally biased region" description="Polar residues" evidence="3">
    <location>
        <begin position="39"/>
        <end position="53"/>
    </location>
</feature>
<evidence type="ECO:0000256" key="2">
    <source>
        <dbReference type="SAM" id="Coils"/>
    </source>
</evidence>
<feature type="compositionally biased region" description="Polar residues" evidence="3">
    <location>
        <begin position="174"/>
        <end position="183"/>
    </location>
</feature>
<feature type="domain" description="GAF" evidence="4">
    <location>
        <begin position="686"/>
        <end position="907"/>
    </location>
</feature>
<keyword evidence="1" id="KW-0675">Receptor</keyword>
<dbReference type="SUPFAM" id="SSF55781">
    <property type="entry name" value="GAF domain-like"/>
    <property type="match status" value="3"/>
</dbReference>
<evidence type="ECO:0000256" key="1">
    <source>
        <dbReference type="ARBA" id="ARBA00023170"/>
    </source>
</evidence>
<feature type="region of interest" description="Disordered" evidence="3">
    <location>
        <begin position="34"/>
        <end position="53"/>
    </location>
</feature>
<feature type="compositionally biased region" description="Polar residues" evidence="3">
    <location>
        <begin position="148"/>
        <end position="157"/>
    </location>
</feature>
<proteinExistence type="predicted"/>